<dbReference type="HOGENOM" id="CLU_144811_6_0_7"/>
<dbReference type="GO" id="GO:0005886">
    <property type="term" value="C:plasma membrane"/>
    <property type="evidence" value="ECO:0007669"/>
    <property type="project" value="UniProtKB-SubCell"/>
</dbReference>
<dbReference type="OrthoDB" id="9801753at2"/>
<dbReference type="NCBIfam" id="TIGR00278">
    <property type="entry name" value="membrane protein insertion efficiency factor YidD"/>
    <property type="match status" value="1"/>
</dbReference>
<evidence type="ECO:0000313" key="2">
    <source>
        <dbReference type="EMBL" id="ADK83650.1"/>
    </source>
</evidence>
<dbReference type="AlphaFoldDB" id="E1QGD8"/>
<evidence type="ECO:0000313" key="3">
    <source>
        <dbReference type="Proteomes" id="UP000009047"/>
    </source>
</evidence>
<gene>
    <name evidence="2" type="ordered locus">Deba_0274</name>
</gene>
<comment type="subcellular location">
    <subcellularLocation>
        <location evidence="1">Cell inner membrane</location>
        <topology evidence="1">Peripheral membrane protein</topology>
        <orientation evidence="1">Cytoplasmic side</orientation>
    </subcellularLocation>
</comment>
<dbReference type="EMBL" id="CP002085">
    <property type="protein sequence ID" value="ADK83650.1"/>
    <property type="molecule type" value="Genomic_DNA"/>
</dbReference>
<dbReference type="RefSeq" id="WP_013257106.1">
    <property type="nucleotide sequence ID" value="NC_014365.1"/>
</dbReference>
<dbReference type="HAMAP" id="MF_00386">
    <property type="entry name" value="UPF0161_YidD"/>
    <property type="match status" value="1"/>
</dbReference>
<protein>
    <recommendedName>
        <fullName evidence="1">Putative membrane protein insertion efficiency factor</fullName>
    </recommendedName>
</protein>
<keyword evidence="1" id="KW-0472">Membrane</keyword>
<keyword evidence="1" id="KW-0997">Cell inner membrane</keyword>
<organism evidence="2 3">
    <name type="scientific">Desulfarculus baarsii (strain ATCC 33931 / DSM 2075 / LMG 7858 / VKM B-1802 / 2st14)</name>
    <dbReference type="NCBI Taxonomy" id="644282"/>
    <lineage>
        <taxon>Bacteria</taxon>
        <taxon>Pseudomonadati</taxon>
        <taxon>Thermodesulfobacteriota</taxon>
        <taxon>Desulfarculia</taxon>
        <taxon>Desulfarculales</taxon>
        <taxon>Desulfarculaceae</taxon>
        <taxon>Desulfarculus</taxon>
    </lineage>
</organism>
<comment type="similarity">
    <text evidence="1">Belongs to the UPF0161 family.</text>
</comment>
<dbReference type="InterPro" id="IPR002696">
    <property type="entry name" value="Membr_insert_effic_factor_YidD"/>
</dbReference>
<dbReference type="eggNOG" id="COG0759">
    <property type="taxonomic scope" value="Bacteria"/>
</dbReference>
<accession>E1QGD8</accession>
<dbReference type="Pfam" id="PF01809">
    <property type="entry name" value="YidD"/>
    <property type="match status" value="1"/>
</dbReference>
<dbReference type="SMART" id="SM01234">
    <property type="entry name" value="Haemolytic"/>
    <property type="match status" value="1"/>
</dbReference>
<dbReference type="KEGG" id="dbr:Deba_0274"/>
<dbReference type="PANTHER" id="PTHR33383:SF1">
    <property type="entry name" value="MEMBRANE PROTEIN INSERTION EFFICIENCY FACTOR-RELATED"/>
    <property type="match status" value="1"/>
</dbReference>
<dbReference type="Proteomes" id="UP000009047">
    <property type="component" value="Chromosome"/>
</dbReference>
<dbReference type="STRING" id="644282.Deba_0274"/>
<reference evidence="2 3" key="1">
    <citation type="journal article" date="2010" name="Stand. Genomic Sci.">
        <title>Complete genome sequence of Desulfarculus baarsii type strain (2st14).</title>
        <authorList>
            <person name="Sun H."/>
            <person name="Spring S."/>
            <person name="Lapidus A."/>
            <person name="Davenport K."/>
            <person name="Del Rio T.G."/>
            <person name="Tice H."/>
            <person name="Nolan M."/>
            <person name="Copeland A."/>
            <person name="Cheng J.F."/>
            <person name="Lucas S."/>
            <person name="Tapia R."/>
            <person name="Goodwin L."/>
            <person name="Pitluck S."/>
            <person name="Ivanova N."/>
            <person name="Pagani I."/>
            <person name="Mavromatis K."/>
            <person name="Ovchinnikova G."/>
            <person name="Pati A."/>
            <person name="Chen A."/>
            <person name="Palaniappan K."/>
            <person name="Hauser L."/>
            <person name="Chang Y.J."/>
            <person name="Jeffries C.D."/>
            <person name="Detter J.C."/>
            <person name="Han C."/>
            <person name="Rohde M."/>
            <person name="Brambilla E."/>
            <person name="Goker M."/>
            <person name="Woyke T."/>
            <person name="Bristow J."/>
            <person name="Eisen J.A."/>
            <person name="Markowitz V."/>
            <person name="Hugenholtz P."/>
            <person name="Kyrpides N.C."/>
            <person name="Klenk H.P."/>
            <person name="Land M."/>
        </authorList>
    </citation>
    <scope>NUCLEOTIDE SEQUENCE [LARGE SCALE GENOMIC DNA]</scope>
    <source>
        <strain evidence="3">ATCC 33931 / DSM 2075 / LMG 7858 / VKM B-1802 / 2st14</strain>
    </source>
</reference>
<name>E1QGD8_DESB2</name>
<evidence type="ECO:0000256" key="1">
    <source>
        <dbReference type="HAMAP-Rule" id="MF_00386"/>
    </source>
</evidence>
<proteinExistence type="inferred from homology"/>
<comment type="function">
    <text evidence="1">Could be involved in insertion of integral membrane proteins into the membrane.</text>
</comment>
<keyword evidence="3" id="KW-1185">Reference proteome</keyword>
<keyword evidence="1" id="KW-1003">Cell membrane</keyword>
<sequence>MGWAAGLAWLLVRAYQLTLSPLLGRQCRFLPTCSDYALDALRKYGFWRGCAKAAIRLAKCHPFHPGGYDPA</sequence>
<dbReference type="PANTHER" id="PTHR33383">
    <property type="entry name" value="MEMBRANE PROTEIN INSERTION EFFICIENCY FACTOR-RELATED"/>
    <property type="match status" value="1"/>
</dbReference>